<dbReference type="InterPro" id="IPR000109">
    <property type="entry name" value="POT_fam"/>
</dbReference>
<keyword evidence="4 10" id="KW-0812">Transmembrane</keyword>
<dbReference type="GO" id="GO:0022857">
    <property type="term" value="F:transmembrane transporter activity"/>
    <property type="evidence" value="ECO:0007669"/>
    <property type="project" value="InterPro"/>
</dbReference>
<evidence type="ECO:0000313" key="12">
    <source>
        <dbReference type="Proteomes" id="UP000276133"/>
    </source>
</evidence>
<keyword evidence="5" id="KW-0571">Peptide transport</keyword>
<dbReference type="GO" id="GO:0015031">
    <property type="term" value="P:protein transport"/>
    <property type="evidence" value="ECO:0007669"/>
    <property type="project" value="UniProtKB-KW"/>
</dbReference>
<accession>A0A3M7SSC5</accession>
<feature type="transmembrane region" description="Helical" evidence="10">
    <location>
        <begin position="140"/>
        <end position="161"/>
    </location>
</feature>
<evidence type="ECO:0000256" key="2">
    <source>
        <dbReference type="ARBA" id="ARBA00005982"/>
    </source>
</evidence>
<dbReference type="Pfam" id="PF00854">
    <property type="entry name" value="PTR2"/>
    <property type="match status" value="2"/>
</dbReference>
<comment type="caution">
    <text evidence="11">The sequence shown here is derived from an EMBL/GenBank/DDBJ whole genome shotgun (WGS) entry which is preliminary data.</text>
</comment>
<name>A0A3M7SSC5_BRAPC</name>
<dbReference type="SUPFAM" id="SSF103473">
    <property type="entry name" value="MFS general substrate transporter"/>
    <property type="match status" value="1"/>
</dbReference>
<feature type="transmembrane region" description="Helical" evidence="10">
    <location>
        <begin position="660"/>
        <end position="678"/>
    </location>
</feature>
<feature type="transmembrane region" description="Helical" evidence="10">
    <location>
        <begin position="294"/>
        <end position="312"/>
    </location>
</feature>
<evidence type="ECO:0000256" key="8">
    <source>
        <dbReference type="ARBA" id="ARBA00023136"/>
    </source>
</evidence>
<dbReference type="InterPro" id="IPR018456">
    <property type="entry name" value="PTR2_symporter_CS"/>
</dbReference>
<dbReference type="EMBL" id="REGN01000845">
    <property type="protein sequence ID" value="RNA38646.1"/>
    <property type="molecule type" value="Genomic_DNA"/>
</dbReference>
<dbReference type="STRING" id="10195.A0A3M7SSC5"/>
<evidence type="ECO:0000256" key="10">
    <source>
        <dbReference type="SAM" id="Phobius"/>
    </source>
</evidence>
<feature type="compositionally biased region" description="Basic and acidic residues" evidence="9">
    <location>
        <begin position="715"/>
        <end position="728"/>
    </location>
</feature>
<feature type="transmembrane region" description="Helical" evidence="10">
    <location>
        <begin position="626"/>
        <end position="648"/>
    </location>
</feature>
<evidence type="ECO:0000256" key="5">
    <source>
        <dbReference type="ARBA" id="ARBA00022856"/>
    </source>
</evidence>
<dbReference type="OrthoDB" id="205993at2759"/>
<dbReference type="GO" id="GO:0006857">
    <property type="term" value="P:oligopeptide transport"/>
    <property type="evidence" value="ECO:0007669"/>
    <property type="project" value="InterPro"/>
</dbReference>
<evidence type="ECO:0000256" key="3">
    <source>
        <dbReference type="ARBA" id="ARBA00022448"/>
    </source>
</evidence>
<dbReference type="InterPro" id="IPR036259">
    <property type="entry name" value="MFS_trans_sf"/>
</dbReference>
<gene>
    <name evidence="11" type="ORF">BpHYR1_043894</name>
</gene>
<dbReference type="PANTHER" id="PTHR11654">
    <property type="entry name" value="OLIGOPEPTIDE TRANSPORTER-RELATED"/>
    <property type="match status" value="1"/>
</dbReference>
<evidence type="ECO:0000313" key="11">
    <source>
        <dbReference type="EMBL" id="RNA38646.1"/>
    </source>
</evidence>
<keyword evidence="3" id="KW-0813">Transport</keyword>
<sequence>MDENSIDEKQIKFELSDSNGSNLPEKLDNEIMNEKNKYPKTVFLIILNEFCERFSYYGIRTVLFLYLTNFIKIEQHSATAIYHAFTVICYFTPILGAILADGYLGLYKTILYVSIVYCIGEIILTLTSIIPLGAPNITGPAIALFIIAVGTGGIKPCVSAFGGNQFHPSQKKYLATFFSVFYLSINVGSTIGTILTPIFRNDVKCFGQDCYPLAFGVPAVVMVASIIIYAIGTPFYNRSDETNKKGSNIIIQTADCIFTGIKNKIKFRNIEKKEHWLDYADTKFNKQMIFDVKAFYKIVVVFLPLPIFWALYDQQGSRWTAQAQQLNGKLGKWMIKPDQFQAVNPIFIVALVPLFDFVIYPFFSKFNILKKELHRMSIGLIFAILSFGIAALLESRMQATLKSLNPSNRIRLVNLSPCDITFFDQDETLFYLAKSIKVIDMPEDKRKKIDQKKSLLTNSTCLVGKEKFNFSNTLDISDLNASKNLFFYLSDNMIKTLDILINQNNQVNGFSQIRFLKFGTSNFGAVFPKVFNNIISYGNEKFDEMNNSSYLSTNRNLDVAYTTIDYSDYRISIRNSSMELLSFEITFETCARYSILLYPNPIESHQIDYLILTDIYPNGLHLCWQLIQILIMTVGEVMFSISGISFAYSQAPSSMKSVIQALWCLTVAFGNLIVVIVAEAKFVENQVYEYFIFMGLLTLATGIFIFLSCRYKYSDKSDDNSSDVKTESSFDPTEPLKHSAHVKYSTDSEIKLISLSALEAN</sequence>
<reference evidence="11 12" key="1">
    <citation type="journal article" date="2018" name="Sci. Rep.">
        <title>Genomic signatures of local adaptation to the degree of environmental predictability in rotifers.</title>
        <authorList>
            <person name="Franch-Gras L."/>
            <person name="Hahn C."/>
            <person name="Garcia-Roger E.M."/>
            <person name="Carmona M.J."/>
            <person name="Serra M."/>
            <person name="Gomez A."/>
        </authorList>
    </citation>
    <scope>NUCLEOTIDE SEQUENCE [LARGE SCALE GENOMIC DNA]</scope>
    <source>
        <strain evidence="11">HYR1</strain>
    </source>
</reference>
<feature type="transmembrane region" description="Helical" evidence="10">
    <location>
        <begin position="54"/>
        <end position="73"/>
    </location>
</feature>
<evidence type="ECO:0000256" key="1">
    <source>
        <dbReference type="ARBA" id="ARBA00004141"/>
    </source>
</evidence>
<proteinExistence type="inferred from homology"/>
<keyword evidence="8 10" id="KW-0472">Membrane</keyword>
<dbReference type="GO" id="GO:0016020">
    <property type="term" value="C:membrane"/>
    <property type="evidence" value="ECO:0007669"/>
    <property type="project" value="UniProtKB-SubCell"/>
</dbReference>
<dbReference type="CDD" id="cd17347">
    <property type="entry name" value="MFS_SLC15A1_2_like"/>
    <property type="match status" value="1"/>
</dbReference>
<dbReference type="Proteomes" id="UP000276133">
    <property type="component" value="Unassembled WGS sequence"/>
</dbReference>
<feature type="transmembrane region" description="Helical" evidence="10">
    <location>
        <begin position="173"/>
        <end position="199"/>
    </location>
</feature>
<evidence type="ECO:0000256" key="9">
    <source>
        <dbReference type="SAM" id="MobiDB-lite"/>
    </source>
</evidence>
<feature type="transmembrane region" description="Helical" evidence="10">
    <location>
        <begin position="111"/>
        <end position="134"/>
    </location>
</feature>
<keyword evidence="6" id="KW-0653">Protein transport</keyword>
<dbReference type="AlphaFoldDB" id="A0A3M7SSC5"/>
<dbReference type="PROSITE" id="PS01022">
    <property type="entry name" value="PTR2_1"/>
    <property type="match status" value="1"/>
</dbReference>
<feature type="transmembrane region" description="Helical" evidence="10">
    <location>
        <begin position="375"/>
        <end position="393"/>
    </location>
</feature>
<keyword evidence="7 10" id="KW-1133">Transmembrane helix</keyword>
<feature type="transmembrane region" description="Helical" evidence="10">
    <location>
        <begin position="211"/>
        <end position="236"/>
    </location>
</feature>
<keyword evidence="12" id="KW-1185">Reference proteome</keyword>
<organism evidence="11 12">
    <name type="scientific">Brachionus plicatilis</name>
    <name type="common">Marine rotifer</name>
    <name type="synonym">Brachionus muelleri</name>
    <dbReference type="NCBI Taxonomy" id="10195"/>
    <lineage>
        <taxon>Eukaryota</taxon>
        <taxon>Metazoa</taxon>
        <taxon>Spiralia</taxon>
        <taxon>Gnathifera</taxon>
        <taxon>Rotifera</taxon>
        <taxon>Eurotatoria</taxon>
        <taxon>Monogononta</taxon>
        <taxon>Pseudotrocha</taxon>
        <taxon>Ploima</taxon>
        <taxon>Brachionidae</taxon>
        <taxon>Brachionus</taxon>
    </lineage>
</organism>
<evidence type="ECO:0000256" key="6">
    <source>
        <dbReference type="ARBA" id="ARBA00022927"/>
    </source>
</evidence>
<evidence type="ECO:0000256" key="4">
    <source>
        <dbReference type="ARBA" id="ARBA00022692"/>
    </source>
</evidence>
<dbReference type="FunFam" id="1.20.1250.20:FF:000049">
    <property type="entry name" value="Solute carrier family 15 member 2"/>
    <property type="match status" value="1"/>
</dbReference>
<comment type="similarity">
    <text evidence="2">Belongs to the major facilitator superfamily. Proton-dependent oligopeptide transporter (POT/PTR) (TC 2.A.17) family.</text>
</comment>
<feature type="transmembrane region" description="Helical" evidence="10">
    <location>
        <begin position="342"/>
        <end position="363"/>
    </location>
</feature>
<feature type="transmembrane region" description="Helical" evidence="10">
    <location>
        <begin position="79"/>
        <end position="99"/>
    </location>
</feature>
<dbReference type="Gene3D" id="1.20.1250.20">
    <property type="entry name" value="MFS general substrate transporter like domains"/>
    <property type="match status" value="2"/>
</dbReference>
<comment type="subcellular location">
    <subcellularLocation>
        <location evidence="1">Membrane</location>
        <topology evidence="1">Multi-pass membrane protein</topology>
    </subcellularLocation>
</comment>
<protein>
    <submittedName>
        <fullName evidence="11">Solute carrier family 15 member 1-like isoform X1</fullName>
    </submittedName>
</protein>
<feature type="transmembrane region" description="Helical" evidence="10">
    <location>
        <begin position="690"/>
        <end position="707"/>
    </location>
</feature>
<evidence type="ECO:0000256" key="7">
    <source>
        <dbReference type="ARBA" id="ARBA00022989"/>
    </source>
</evidence>
<feature type="region of interest" description="Disordered" evidence="9">
    <location>
        <begin position="715"/>
        <end position="740"/>
    </location>
</feature>